<protein>
    <recommendedName>
        <fullName evidence="2">EGF-like domain-containing protein</fullName>
    </recommendedName>
</protein>
<proteinExistence type="predicted"/>
<dbReference type="PROSITE" id="PS50026">
    <property type="entry name" value="EGF_3"/>
    <property type="match status" value="3"/>
</dbReference>
<dbReference type="OrthoDB" id="5503998at2"/>
<dbReference type="InterPro" id="IPR002049">
    <property type="entry name" value="LE_dom"/>
</dbReference>
<reference evidence="3 4" key="1">
    <citation type="submission" date="2019-08" db="EMBL/GenBank/DDBJ databases">
        <authorList>
            <person name="Liang Q."/>
        </authorList>
    </citation>
    <scope>NUCLEOTIDE SEQUENCE [LARGE SCALE GENOMIC DNA]</scope>
    <source>
        <strain evidence="3 4">V1718</strain>
    </source>
</reference>
<dbReference type="Proteomes" id="UP000321595">
    <property type="component" value="Chromosome"/>
</dbReference>
<dbReference type="AlphaFoldDB" id="A0A5B8XW34"/>
<dbReference type="InterPro" id="IPR000742">
    <property type="entry name" value="EGF"/>
</dbReference>
<feature type="domain" description="EGF-like" evidence="2">
    <location>
        <begin position="78"/>
        <end position="118"/>
    </location>
</feature>
<dbReference type="EMBL" id="CP042467">
    <property type="protein sequence ID" value="QED29417.1"/>
    <property type="molecule type" value="Genomic_DNA"/>
</dbReference>
<gene>
    <name evidence="3" type="ORF">FRD01_19695</name>
</gene>
<sequence>MGKFLLVMFACVLSVGCSSGGGDSYVPPPICDELACPETSSCVVQEGTRVCECNEGYAGEACDECAEGFAEKDGVCLNRFSCAYEALCEEGFVCVDTADGKRSCVCPSGFTDLGDECACFGTVEDGECFIDRPCLEVDPCGERGTCADDGEMTTCGCEGDYAGPRCDECAPDRVFLDGRCSPIEPEGVGVCGDGRFEPSVEVCDDGNNDPSDGVTDFCSTDCTEHVWPGGEWPGNAPVRTETDDTRLLVELNESTALYRVVDSGTELTVKVVAEHDFDFLTHDQDVNLGLFDSSGAKLGESLCLNIARSFGFEYEPSHTVSAQGELIFTAPAEPGTYYVRWSHGVAIRPCQMPMSNWGPEFNLFVIYVR</sequence>
<dbReference type="RefSeq" id="WP_146962650.1">
    <property type="nucleotide sequence ID" value="NZ_CP042467.1"/>
</dbReference>
<feature type="chain" id="PRO_5022853730" description="EGF-like domain-containing protein" evidence="1">
    <location>
        <begin position="21"/>
        <end position="369"/>
    </location>
</feature>
<keyword evidence="1" id="KW-0732">Signal</keyword>
<dbReference type="KEGG" id="bbae:FRD01_19695"/>
<dbReference type="PROSITE" id="PS51257">
    <property type="entry name" value="PROKAR_LIPOPROTEIN"/>
    <property type="match status" value="1"/>
</dbReference>
<feature type="signal peptide" evidence="1">
    <location>
        <begin position="1"/>
        <end position="20"/>
    </location>
</feature>
<dbReference type="Gene3D" id="2.10.25.10">
    <property type="entry name" value="Laminin"/>
    <property type="match status" value="1"/>
</dbReference>
<evidence type="ECO:0000256" key="1">
    <source>
        <dbReference type="SAM" id="SignalP"/>
    </source>
</evidence>
<organism evidence="3 4">
    <name type="scientific">Microvenator marinus</name>
    <dbReference type="NCBI Taxonomy" id="2600177"/>
    <lineage>
        <taxon>Bacteria</taxon>
        <taxon>Deltaproteobacteria</taxon>
        <taxon>Bradymonadales</taxon>
        <taxon>Microvenatoraceae</taxon>
        <taxon>Microvenator</taxon>
    </lineage>
</organism>
<feature type="domain" description="EGF-like" evidence="2">
    <location>
        <begin position="130"/>
        <end position="167"/>
    </location>
</feature>
<keyword evidence="4" id="KW-1185">Reference proteome</keyword>
<feature type="domain" description="EGF-like" evidence="2">
    <location>
        <begin position="27"/>
        <end position="63"/>
    </location>
</feature>
<dbReference type="PROSITE" id="PS00022">
    <property type="entry name" value="EGF_1"/>
    <property type="match status" value="2"/>
</dbReference>
<evidence type="ECO:0000259" key="2">
    <source>
        <dbReference type="PROSITE" id="PS50026"/>
    </source>
</evidence>
<accession>A0A5B8XW34</accession>
<dbReference type="PROSITE" id="PS01248">
    <property type="entry name" value="EGF_LAM_1"/>
    <property type="match status" value="1"/>
</dbReference>
<dbReference type="SMART" id="SM00181">
    <property type="entry name" value="EGF"/>
    <property type="match status" value="3"/>
</dbReference>
<name>A0A5B8XW34_9DELT</name>
<evidence type="ECO:0000313" key="3">
    <source>
        <dbReference type="EMBL" id="QED29417.1"/>
    </source>
</evidence>
<evidence type="ECO:0000313" key="4">
    <source>
        <dbReference type="Proteomes" id="UP000321595"/>
    </source>
</evidence>